<dbReference type="CDD" id="cd09106">
    <property type="entry name" value="PLDc_vPLD3_4_5_like_1"/>
    <property type="match status" value="1"/>
</dbReference>
<dbReference type="PROSITE" id="PS50035">
    <property type="entry name" value="PLD"/>
    <property type="match status" value="2"/>
</dbReference>
<evidence type="ECO:0000259" key="3">
    <source>
        <dbReference type="PROSITE" id="PS50035"/>
    </source>
</evidence>
<dbReference type="PANTHER" id="PTHR10185">
    <property type="entry name" value="PHOSPHOLIPASE D - RELATED"/>
    <property type="match status" value="1"/>
</dbReference>
<dbReference type="InterPro" id="IPR001736">
    <property type="entry name" value="PLipase_D/transphosphatidylase"/>
</dbReference>
<feature type="domain" description="PLD phosphodiesterase" evidence="3">
    <location>
        <begin position="1021"/>
        <end position="1048"/>
    </location>
</feature>
<feature type="region of interest" description="Disordered" evidence="2">
    <location>
        <begin position="781"/>
        <end position="804"/>
    </location>
</feature>
<dbReference type="InterPro" id="IPR050874">
    <property type="entry name" value="Diverse_PLD-related"/>
</dbReference>
<dbReference type="Gene3D" id="3.30.870.10">
    <property type="entry name" value="Endonuclease Chain A"/>
    <property type="match status" value="2"/>
</dbReference>
<accession>A0A336MT57</accession>
<reference evidence="4" key="1">
    <citation type="submission" date="2018-07" db="EMBL/GenBank/DDBJ databases">
        <authorList>
            <person name="Quirk P.G."/>
            <person name="Krulwich T.A."/>
        </authorList>
    </citation>
    <scope>NUCLEOTIDE SEQUENCE</scope>
</reference>
<dbReference type="GO" id="GO:0003824">
    <property type="term" value="F:catalytic activity"/>
    <property type="evidence" value="ECO:0007669"/>
    <property type="project" value="InterPro"/>
</dbReference>
<sequence>MKTTSSGIISQINAISVSCKRLNDDQLIGFRTEPDSEVKQERLRKNRFYSVLLQIKILTRIPELLWHHLENEDFFVASQLYVFSRHITTGLKLQSNAEIVQKIPAVNSIWESLNPFYAVIKETCIATLEKEDLCSETAVKCLSSILLLENCDYQKLLSIFMNGRLNSFKDVLNPEGQKYEKAREKIIASLKILIDTVEMIHEVFLQGGLLYKELNQLTSDEAIPSIELIFSSSDTKLNLLPDIVRYFKPQVVIPVLEPEVLKSSLSSWLEMVEKISQSELESLVLLITSIKTIQDMKKQTSALKQSKNWSTICLALQLPDNIDFYERFYQNLINRRLQDIIQNAWNNALNETLIDVESMLVTNENAKLKSWLWKEEFDDCPKSLKSALAEKKDQKKLLMKVTAFTPDIVNVCTKLDKKLEIVFDDVKVYLNVEQQPGNKQSACDPIVIFLNACSAENVSRLITELKTLKCLEGKHESYVFLARLLYAVPILCPNLKMCLSSSTLSTGWPDNNTENLYNKCSSLLYDESFNFWMLWLESFVKKLDQILKRSSKQLDSNTILKDFPSWDVITIEEKDEQDNAVKSTIRIPSTPSFPLQKFLHETCSLLNEIIPHTLPKKVSSTLLEKVALLLHNHYKTISENDFVKNNQNTALQYYFDIKFVHCLLVSREYKTLVDQFNELTDIYKNYIDPFDFDVFFVYLNENLKSSVQRMRYQLGYLSSTMDQSILPGSNINSSKQDRDPNVLSTNATNITWFPLLPISENQSNNESLMNVGLSVSSSSSKLQSMTESSEQTLPTSKSSTSLDKTIRTAQNYADNVLYSESPSPRPLTAYDIWDREQKQMRGQDEFERIENQPICKPSCIPISLILILIVLVVLVPLLDGSHEKMLGHGKRNKGHFQPSLCSKCSITPVESIPEGLVYPNDTKRFMSTFEAWELLIREAEQKIEIGSFYWTLRREDVVNHSSAWDGEKIFNLLLEAGTKRDIQIKIAQSKPSEVSPNIDTQILAQKKAAIVRSVDFPRLLGGGVLHTKLWIIDRTHFYVGSANMDWRSLTQVKELGLLATNCTCLAQDIAKIFDVYWKLGASNARIPRKWPDELKTEINATNQAEINFTNLGSSRLYISSSPPPLSPNGRTQDIDAIVKTILDAEKFVYVSVMDYIPLSIYTKEPQFWPVIDDALRKVAIEKNVTVRLLISHWKHSRTDIDFFLHSLTAISEALPGVHIEVRRFIVPENPDQAKIPFARVNHNKYMVTDKTAYIGTSNWSGDYFTNTAGIGVVLSDDPSGDRRETFRHMIQQIFERDWNSPYAIKF</sequence>
<feature type="compositionally biased region" description="Polar residues" evidence="2">
    <location>
        <begin position="790"/>
        <end position="804"/>
    </location>
</feature>
<comment type="similarity">
    <text evidence="1">Belongs to the phospholipase D family.</text>
</comment>
<dbReference type="InterPro" id="IPR032803">
    <property type="entry name" value="PLDc_3"/>
</dbReference>
<protein>
    <submittedName>
        <fullName evidence="4">CSON000884 protein</fullName>
    </submittedName>
</protein>
<evidence type="ECO:0000256" key="1">
    <source>
        <dbReference type="ARBA" id="ARBA00008664"/>
    </source>
</evidence>
<dbReference type="SUPFAM" id="SSF56024">
    <property type="entry name" value="Phospholipase D/nuclease"/>
    <property type="match status" value="2"/>
</dbReference>
<proteinExistence type="inferred from homology"/>
<feature type="domain" description="PLD phosphodiesterase" evidence="3">
    <location>
        <begin position="1237"/>
        <end position="1263"/>
    </location>
</feature>
<dbReference type="VEuPathDB" id="VectorBase:CSON000884"/>
<evidence type="ECO:0000256" key="2">
    <source>
        <dbReference type="SAM" id="MobiDB-lite"/>
    </source>
</evidence>
<dbReference type="Pfam" id="PF13918">
    <property type="entry name" value="PLDc_3"/>
    <property type="match status" value="1"/>
</dbReference>
<dbReference type="CDD" id="cd09107">
    <property type="entry name" value="PLDc_vPLD3_4_5_like_2"/>
    <property type="match status" value="1"/>
</dbReference>
<name>A0A336MT57_CULSO</name>
<dbReference type="SMART" id="SM00155">
    <property type="entry name" value="PLDc"/>
    <property type="match status" value="2"/>
</dbReference>
<dbReference type="PANTHER" id="PTHR10185:SF17">
    <property type="entry name" value="GM01519P-RELATED"/>
    <property type="match status" value="1"/>
</dbReference>
<gene>
    <name evidence="4" type="primary">CSON000884</name>
</gene>
<dbReference type="Pfam" id="PF00614">
    <property type="entry name" value="PLDc"/>
    <property type="match status" value="1"/>
</dbReference>
<dbReference type="PROSITE" id="PS51257">
    <property type="entry name" value="PROKAR_LIPOPROTEIN"/>
    <property type="match status" value="1"/>
</dbReference>
<evidence type="ECO:0000313" key="4">
    <source>
        <dbReference type="EMBL" id="SSX29148.1"/>
    </source>
</evidence>
<dbReference type="EMBL" id="UFQT01001145">
    <property type="protein sequence ID" value="SSX29148.1"/>
    <property type="molecule type" value="Genomic_DNA"/>
</dbReference>
<organism evidence="4">
    <name type="scientific">Culicoides sonorensis</name>
    <name type="common">Biting midge</name>
    <dbReference type="NCBI Taxonomy" id="179676"/>
    <lineage>
        <taxon>Eukaryota</taxon>
        <taxon>Metazoa</taxon>
        <taxon>Ecdysozoa</taxon>
        <taxon>Arthropoda</taxon>
        <taxon>Hexapoda</taxon>
        <taxon>Insecta</taxon>
        <taxon>Pterygota</taxon>
        <taxon>Neoptera</taxon>
        <taxon>Endopterygota</taxon>
        <taxon>Diptera</taxon>
        <taxon>Nematocera</taxon>
        <taxon>Chironomoidea</taxon>
        <taxon>Ceratopogonidae</taxon>
        <taxon>Ceratopogoninae</taxon>
        <taxon>Culicoides</taxon>
        <taxon>Monoculicoides</taxon>
    </lineage>
</organism>